<gene>
    <name evidence="1" type="ORF">Syn7803US105_4</name>
</gene>
<organism evidence="1 2">
    <name type="scientific">Synechococcus phage ACG-2014g</name>
    <dbReference type="NCBI Taxonomy" id="1493512"/>
    <lineage>
        <taxon>Viruses</taxon>
        <taxon>Duplodnaviria</taxon>
        <taxon>Heunggongvirae</taxon>
        <taxon>Uroviricota</taxon>
        <taxon>Caudoviricetes</taxon>
        <taxon>Pantevenvirales</taxon>
        <taxon>Kyanoviridae</taxon>
        <taxon>Macariavirus</taxon>
        <taxon>Macariavirus tuscon14g</taxon>
    </lineage>
</organism>
<dbReference type="Proteomes" id="UP000033010">
    <property type="component" value="Segment"/>
</dbReference>
<protein>
    <submittedName>
        <fullName evidence="1">Baseplate tail tube cap protein</fullName>
    </submittedName>
</protein>
<proteinExistence type="predicted"/>
<reference evidence="1 2" key="1">
    <citation type="submission" date="2013-12" db="EMBL/GenBank/DDBJ databases">
        <title>Ecological redundancy of diverse viral populations within a natural community.</title>
        <authorList>
            <person name="Gregory A.C."/>
            <person name="LaButti K."/>
            <person name="Copeland A."/>
            <person name="Woyke T."/>
            <person name="Sullivan M.B."/>
        </authorList>
    </citation>
    <scope>NUCLEOTIDE SEQUENCE [LARGE SCALE GENOMIC DNA]</scope>
    <source>
        <strain evidence="1">Syn7803US105</strain>
    </source>
</reference>
<sequence length="337" mass="37123">MSNSIYRYPLNPPVSDKGNAGDLESPTEFIDYLAMRRYAINYNDSDSNYYGLNLPGNKVSKIHRNERVYLAIPNQIQTQYQPNYRQVDIGVAGVAAAGLMNSGGNMDQIVETIQGAAAAALPEFASAAIASSASNINQMLGLAGNIDANALQALTKGKVFNPFTEQLFSNMSFRTHNFSFKFFARSGREAQEIFKIINYIKFGSVPIIGGADADEFLTDSSNGDSSENNQNFENLFATDGARRARSARYFEVPDKFELSYRRLNAKGDYDTGGYPLHHRIKDSVCAGIQVNYTPDGSYNSFRHLLSGQPQIMVPSVAVNLTFIETSIITQKDISVGY</sequence>
<accession>A0A0E3HG31</accession>
<keyword evidence="2" id="KW-1185">Reference proteome</keyword>
<dbReference type="KEGG" id="vg:24171634"/>
<evidence type="ECO:0000313" key="2">
    <source>
        <dbReference type="Proteomes" id="UP000033010"/>
    </source>
</evidence>
<dbReference type="EMBL" id="KJ019071">
    <property type="protein sequence ID" value="AIX24348.1"/>
    <property type="molecule type" value="Genomic_DNA"/>
</dbReference>
<dbReference type="GeneID" id="24171634"/>
<dbReference type="RefSeq" id="YP_009133564.1">
    <property type="nucleotide sequence ID" value="NC_026924.1"/>
</dbReference>
<name>A0A0E3HG31_9CAUD</name>
<evidence type="ECO:0000313" key="1">
    <source>
        <dbReference type="EMBL" id="AIX24348.1"/>
    </source>
</evidence>
<dbReference type="OrthoDB" id="18616at10239"/>